<feature type="domain" description="Creatinase N-terminal" evidence="1">
    <location>
        <begin position="23"/>
        <end position="104"/>
    </location>
</feature>
<dbReference type="Pfam" id="PF01321">
    <property type="entry name" value="Creatinase_N"/>
    <property type="match status" value="1"/>
</dbReference>
<organism evidence="2">
    <name type="scientific">marine metagenome</name>
    <dbReference type="NCBI Taxonomy" id="408172"/>
    <lineage>
        <taxon>unclassified sequences</taxon>
        <taxon>metagenomes</taxon>
        <taxon>ecological metagenomes</taxon>
    </lineage>
</organism>
<protein>
    <recommendedName>
        <fullName evidence="1">Creatinase N-terminal domain-containing protein</fullName>
    </recommendedName>
</protein>
<dbReference type="InterPro" id="IPR029149">
    <property type="entry name" value="Creatin/AminoP/Spt16_N"/>
</dbReference>
<dbReference type="Gene3D" id="3.40.350.10">
    <property type="entry name" value="Creatinase/prolidase N-terminal domain"/>
    <property type="match status" value="1"/>
</dbReference>
<dbReference type="EMBL" id="UINC01143263">
    <property type="protein sequence ID" value="SVD32083.1"/>
    <property type="molecule type" value="Genomic_DNA"/>
</dbReference>
<reference evidence="2" key="1">
    <citation type="submission" date="2018-05" db="EMBL/GenBank/DDBJ databases">
        <authorList>
            <person name="Lanie J.A."/>
            <person name="Ng W.-L."/>
            <person name="Kazmierczak K.M."/>
            <person name="Andrzejewski T.M."/>
            <person name="Davidsen T.M."/>
            <person name="Wayne K.J."/>
            <person name="Tettelin H."/>
            <person name="Glass J.I."/>
            <person name="Rusch D."/>
            <person name="Podicherti R."/>
            <person name="Tsui H.-C.T."/>
            <person name="Winkler M.E."/>
        </authorList>
    </citation>
    <scope>NUCLEOTIDE SEQUENCE</scope>
</reference>
<feature type="non-terminal residue" evidence="2">
    <location>
        <position position="184"/>
    </location>
</feature>
<dbReference type="AlphaFoldDB" id="A0A382UCV9"/>
<sequence>MSVAQVEGPRFSRHKLPEQFCNVERLLEGMTRRNLDGIVVSTPYNVYYLSGFSGIAHKSDEPRPYAVVISRHAPDQPVLLLADYYVSSLMSQPTWIADIRSFRAVMLPLDLPSTENDIDRFISPASRKNGWAQSVRHNFSDSMSTACRGALADLGLSRGRVAFDDMRFGFQLGVDGVEVVGGYD</sequence>
<name>A0A382UCV9_9ZZZZ</name>
<gene>
    <name evidence="2" type="ORF">METZ01_LOCUS384937</name>
</gene>
<evidence type="ECO:0000259" key="1">
    <source>
        <dbReference type="Pfam" id="PF01321"/>
    </source>
</evidence>
<dbReference type="InterPro" id="IPR000587">
    <property type="entry name" value="Creatinase_N"/>
</dbReference>
<dbReference type="SUPFAM" id="SSF53092">
    <property type="entry name" value="Creatinase/prolidase N-terminal domain"/>
    <property type="match status" value="1"/>
</dbReference>
<proteinExistence type="predicted"/>
<accession>A0A382UCV9</accession>
<evidence type="ECO:0000313" key="2">
    <source>
        <dbReference type="EMBL" id="SVD32083.1"/>
    </source>
</evidence>